<accession>A0A6A6SQC2</accession>
<reference evidence="2" key="1">
    <citation type="journal article" date="2020" name="Stud. Mycol.">
        <title>101 Dothideomycetes genomes: a test case for predicting lifestyles and emergence of pathogens.</title>
        <authorList>
            <person name="Haridas S."/>
            <person name="Albert R."/>
            <person name="Binder M."/>
            <person name="Bloem J."/>
            <person name="Labutti K."/>
            <person name="Salamov A."/>
            <person name="Andreopoulos B."/>
            <person name="Baker S."/>
            <person name="Barry K."/>
            <person name="Bills G."/>
            <person name="Bluhm B."/>
            <person name="Cannon C."/>
            <person name="Castanera R."/>
            <person name="Culley D."/>
            <person name="Daum C."/>
            <person name="Ezra D."/>
            <person name="Gonzalez J."/>
            <person name="Henrissat B."/>
            <person name="Kuo A."/>
            <person name="Liang C."/>
            <person name="Lipzen A."/>
            <person name="Lutzoni F."/>
            <person name="Magnuson J."/>
            <person name="Mondo S."/>
            <person name="Nolan M."/>
            <person name="Ohm R."/>
            <person name="Pangilinan J."/>
            <person name="Park H.-J."/>
            <person name="Ramirez L."/>
            <person name="Alfaro M."/>
            <person name="Sun H."/>
            <person name="Tritt A."/>
            <person name="Yoshinaga Y."/>
            <person name="Zwiers L.-H."/>
            <person name="Turgeon B."/>
            <person name="Goodwin S."/>
            <person name="Spatafora J."/>
            <person name="Crous P."/>
            <person name="Grigoriev I."/>
        </authorList>
    </citation>
    <scope>NUCLEOTIDE SEQUENCE</scope>
    <source>
        <strain evidence="2">CBS 122681</strain>
    </source>
</reference>
<dbReference type="Proteomes" id="UP000799324">
    <property type="component" value="Unassembled WGS sequence"/>
</dbReference>
<protein>
    <submittedName>
        <fullName evidence="2">Uncharacterized protein</fullName>
    </submittedName>
</protein>
<name>A0A6A6SQC2_9PLEO</name>
<gene>
    <name evidence="2" type="ORF">K491DRAFT_213950</name>
</gene>
<proteinExistence type="predicted"/>
<organism evidence="2 3">
    <name type="scientific">Lophiostoma macrostomum CBS 122681</name>
    <dbReference type="NCBI Taxonomy" id="1314788"/>
    <lineage>
        <taxon>Eukaryota</taxon>
        <taxon>Fungi</taxon>
        <taxon>Dikarya</taxon>
        <taxon>Ascomycota</taxon>
        <taxon>Pezizomycotina</taxon>
        <taxon>Dothideomycetes</taxon>
        <taxon>Pleosporomycetidae</taxon>
        <taxon>Pleosporales</taxon>
        <taxon>Lophiostomataceae</taxon>
        <taxon>Lophiostoma</taxon>
    </lineage>
</organism>
<feature type="region of interest" description="Disordered" evidence="1">
    <location>
        <begin position="35"/>
        <end position="54"/>
    </location>
</feature>
<dbReference type="AlphaFoldDB" id="A0A6A6SQC2"/>
<feature type="region of interest" description="Disordered" evidence="1">
    <location>
        <begin position="1"/>
        <end position="24"/>
    </location>
</feature>
<keyword evidence="3" id="KW-1185">Reference proteome</keyword>
<evidence type="ECO:0000313" key="2">
    <source>
        <dbReference type="EMBL" id="KAF2649171.1"/>
    </source>
</evidence>
<dbReference type="EMBL" id="MU004504">
    <property type="protein sequence ID" value="KAF2649171.1"/>
    <property type="molecule type" value="Genomic_DNA"/>
</dbReference>
<evidence type="ECO:0000313" key="3">
    <source>
        <dbReference type="Proteomes" id="UP000799324"/>
    </source>
</evidence>
<evidence type="ECO:0000256" key="1">
    <source>
        <dbReference type="SAM" id="MobiDB-lite"/>
    </source>
</evidence>
<sequence>MRSTSTWPSTRAGPSRLVPAPSNLITPMDSIELSPYPPTHALPERNLTQPTSQPSSAWDWIGAAARNLRDTIVEVGRSVIQFGRRCVDKVVSVFRQGIADSNQMISPHVVRFTERR</sequence>